<dbReference type="Pfam" id="PF13359">
    <property type="entry name" value="DDE_Tnp_4"/>
    <property type="match status" value="1"/>
</dbReference>
<sequence>MDKQFKKRFRVNRNTFNYLLQELQESIKRETTRFKVPVAPEIQLALTLYRLAHGCSFSTVGDLFGIATSTTCKTFNEVIRVIVLIFFDEYVTLSSTEEEWKNELKAFLKDWGFPWVAAWDGFHVYICSNLKNFYSFKKRYSVTNMGLIAANKRFLWAGVGAPGSMHDSTLLKSSPIFNEIESGHVLPNCEMNLPGCGNIPLGMVGDSAFPACSWLMKAFDDTTKNRKERNFNKHLRAARVVSEHAYAMLKGRWRIIYKKTECRRRNVTAIIMACITLHNICIKRADPCLPRWQLEIQKLELICKPTKRSEDKALSNKVRDIIKEWLWSLKSE</sequence>
<dbReference type="AlphaFoldDB" id="A0A6S7JFE2"/>
<dbReference type="OrthoDB" id="2668416at2759"/>
<dbReference type="GO" id="GO:0046872">
    <property type="term" value="F:metal ion binding"/>
    <property type="evidence" value="ECO:0007669"/>
    <property type="project" value="UniProtKB-KW"/>
</dbReference>
<dbReference type="InterPro" id="IPR027806">
    <property type="entry name" value="HARBI1_dom"/>
</dbReference>
<evidence type="ECO:0000256" key="2">
    <source>
        <dbReference type="ARBA" id="ARBA00004123"/>
    </source>
</evidence>
<dbReference type="EMBL" id="CACRXK020008767">
    <property type="protein sequence ID" value="CAB4015571.1"/>
    <property type="molecule type" value="Genomic_DNA"/>
</dbReference>
<dbReference type="PANTHER" id="PTHR22930:SF85">
    <property type="entry name" value="GH03217P-RELATED"/>
    <property type="match status" value="1"/>
</dbReference>
<keyword evidence="10" id="KW-1185">Reference proteome</keyword>
<evidence type="ECO:0000256" key="6">
    <source>
        <dbReference type="ARBA" id="ARBA00022801"/>
    </source>
</evidence>
<comment type="caution">
    <text evidence="9">The sequence shown here is derived from an EMBL/GenBank/DDBJ whole genome shotgun (WGS) entry which is preliminary data.</text>
</comment>
<comment type="cofactor">
    <cofactor evidence="1">
        <name>a divalent metal cation</name>
        <dbReference type="ChEBI" id="CHEBI:60240"/>
    </cofactor>
</comment>
<dbReference type="GO" id="GO:0016787">
    <property type="term" value="F:hydrolase activity"/>
    <property type="evidence" value="ECO:0007669"/>
    <property type="project" value="UniProtKB-KW"/>
</dbReference>
<evidence type="ECO:0000256" key="4">
    <source>
        <dbReference type="ARBA" id="ARBA00022722"/>
    </source>
</evidence>
<evidence type="ECO:0000259" key="8">
    <source>
        <dbReference type="Pfam" id="PF13359"/>
    </source>
</evidence>
<protein>
    <recommendedName>
        <fullName evidence="8">DDE Tnp4 domain-containing protein</fullName>
    </recommendedName>
</protein>
<reference evidence="9" key="1">
    <citation type="submission" date="2020-04" db="EMBL/GenBank/DDBJ databases">
        <authorList>
            <person name="Alioto T."/>
            <person name="Alioto T."/>
            <person name="Gomez Garrido J."/>
        </authorList>
    </citation>
    <scope>NUCLEOTIDE SEQUENCE</scope>
    <source>
        <strain evidence="9">A484AB</strain>
    </source>
</reference>
<dbReference type="GO" id="GO:0004518">
    <property type="term" value="F:nuclease activity"/>
    <property type="evidence" value="ECO:0007669"/>
    <property type="project" value="UniProtKB-KW"/>
</dbReference>
<dbReference type="GO" id="GO:0005634">
    <property type="term" value="C:nucleus"/>
    <property type="evidence" value="ECO:0007669"/>
    <property type="project" value="UniProtKB-SubCell"/>
</dbReference>
<dbReference type="Proteomes" id="UP001152795">
    <property type="component" value="Unassembled WGS sequence"/>
</dbReference>
<dbReference type="InterPro" id="IPR045249">
    <property type="entry name" value="HARBI1-like"/>
</dbReference>
<evidence type="ECO:0000256" key="3">
    <source>
        <dbReference type="ARBA" id="ARBA00006958"/>
    </source>
</evidence>
<keyword evidence="5" id="KW-0479">Metal-binding</keyword>
<evidence type="ECO:0000256" key="7">
    <source>
        <dbReference type="ARBA" id="ARBA00023242"/>
    </source>
</evidence>
<comment type="subcellular location">
    <subcellularLocation>
        <location evidence="2">Nucleus</location>
    </subcellularLocation>
</comment>
<dbReference type="PANTHER" id="PTHR22930">
    <property type="match status" value="1"/>
</dbReference>
<gene>
    <name evidence="9" type="ORF">PACLA_8A040270</name>
</gene>
<evidence type="ECO:0000256" key="5">
    <source>
        <dbReference type="ARBA" id="ARBA00022723"/>
    </source>
</evidence>
<comment type="similarity">
    <text evidence="3">Belongs to the HARBI1 family.</text>
</comment>
<evidence type="ECO:0000256" key="1">
    <source>
        <dbReference type="ARBA" id="ARBA00001968"/>
    </source>
</evidence>
<organism evidence="9 10">
    <name type="scientific">Paramuricea clavata</name>
    <name type="common">Red gorgonian</name>
    <name type="synonym">Violescent sea-whip</name>
    <dbReference type="NCBI Taxonomy" id="317549"/>
    <lineage>
        <taxon>Eukaryota</taxon>
        <taxon>Metazoa</taxon>
        <taxon>Cnidaria</taxon>
        <taxon>Anthozoa</taxon>
        <taxon>Octocorallia</taxon>
        <taxon>Malacalcyonacea</taxon>
        <taxon>Plexauridae</taxon>
        <taxon>Paramuricea</taxon>
    </lineage>
</organism>
<keyword evidence="6" id="KW-0378">Hydrolase</keyword>
<keyword evidence="4" id="KW-0540">Nuclease</keyword>
<proteinExistence type="inferred from homology"/>
<evidence type="ECO:0000313" key="10">
    <source>
        <dbReference type="Proteomes" id="UP001152795"/>
    </source>
</evidence>
<evidence type="ECO:0000313" key="9">
    <source>
        <dbReference type="EMBL" id="CAB4015571.1"/>
    </source>
</evidence>
<feature type="domain" description="DDE Tnp4" evidence="8">
    <location>
        <begin position="130"/>
        <end position="279"/>
    </location>
</feature>
<accession>A0A6S7JFE2</accession>
<keyword evidence="7" id="KW-0539">Nucleus</keyword>
<name>A0A6S7JFE2_PARCT</name>